<sequence length="187" mass="19116">MLSLLTTLLLASLTAASPLAQIATGASSPTSTVGSAPTAAGPGLTLQSGYYWVRAVTAPNFHKYLQTSPNYAAGPAVLQTYTTAGQFQIVGGQLVQLTSAAGAAAPSLLYASVAQEKTKGGRTLAVTFSPTKNTHGTFAWQGDALTWSAPGITRPQASAWYVCEGQQLFVNLGAYLSGTPAGCADQT</sequence>
<keyword evidence="2" id="KW-1185">Reference proteome</keyword>
<proteinExistence type="predicted"/>
<dbReference type="EMBL" id="JAWDJW010000737">
    <property type="protein sequence ID" value="KAK3080109.1"/>
    <property type="molecule type" value="Genomic_DNA"/>
</dbReference>
<organism evidence="1 2">
    <name type="scientific">Coniosporium uncinatum</name>
    <dbReference type="NCBI Taxonomy" id="93489"/>
    <lineage>
        <taxon>Eukaryota</taxon>
        <taxon>Fungi</taxon>
        <taxon>Dikarya</taxon>
        <taxon>Ascomycota</taxon>
        <taxon>Pezizomycotina</taxon>
        <taxon>Dothideomycetes</taxon>
        <taxon>Dothideomycetes incertae sedis</taxon>
        <taxon>Coniosporium</taxon>
    </lineage>
</organism>
<comment type="caution">
    <text evidence="1">The sequence shown here is derived from an EMBL/GenBank/DDBJ whole genome shotgun (WGS) entry which is preliminary data.</text>
</comment>
<evidence type="ECO:0000313" key="2">
    <source>
        <dbReference type="Proteomes" id="UP001186974"/>
    </source>
</evidence>
<gene>
    <name evidence="1" type="ORF">LTS18_003100</name>
</gene>
<evidence type="ECO:0000313" key="1">
    <source>
        <dbReference type="EMBL" id="KAK3080109.1"/>
    </source>
</evidence>
<reference evidence="1" key="1">
    <citation type="submission" date="2024-09" db="EMBL/GenBank/DDBJ databases">
        <title>Black Yeasts Isolated from many extreme environments.</title>
        <authorList>
            <person name="Coleine C."/>
            <person name="Stajich J.E."/>
            <person name="Selbmann L."/>
        </authorList>
    </citation>
    <scope>NUCLEOTIDE SEQUENCE</scope>
    <source>
        <strain evidence="1">CCFEE 5737</strain>
    </source>
</reference>
<dbReference type="Proteomes" id="UP001186974">
    <property type="component" value="Unassembled WGS sequence"/>
</dbReference>
<feature type="non-terminal residue" evidence="1">
    <location>
        <position position="187"/>
    </location>
</feature>
<protein>
    <submittedName>
        <fullName evidence="1">Uncharacterized protein</fullName>
    </submittedName>
</protein>
<name>A0ACC3DU81_9PEZI</name>
<accession>A0ACC3DU81</accession>